<organism evidence="2 3">
    <name type="scientific">Caldichromatium japonicum</name>
    <dbReference type="NCBI Taxonomy" id="2699430"/>
    <lineage>
        <taxon>Bacteria</taxon>
        <taxon>Pseudomonadati</taxon>
        <taxon>Pseudomonadota</taxon>
        <taxon>Gammaproteobacteria</taxon>
        <taxon>Chromatiales</taxon>
        <taxon>Chromatiaceae</taxon>
        <taxon>Caldichromatium</taxon>
    </lineage>
</organism>
<evidence type="ECO:0000259" key="1">
    <source>
        <dbReference type="Pfam" id="PF07238"/>
    </source>
</evidence>
<name>A0A6G7VDU0_9GAMM</name>
<feature type="domain" description="PilZ" evidence="1">
    <location>
        <begin position="2"/>
        <end position="102"/>
    </location>
</feature>
<dbReference type="Pfam" id="PF07238">
    <property type="entry name" value="PilZ"/>
    <property type="match status" value="1"/>
</dbReference>
<proteinExistence type="predicted"/>
<protein>
    <submittedName>
        <fullName evidence="2">PilZ domain-containing protein</fullName>
    </submittedName>
</protein>
<dbReference type="GO" id="GO:0035438">
    <property type="term" value="F:cyclic-di-GMP binding"/>
    <property type="evidence" value="ECO:0007669"/>
    <property type="project" value="InterPro"/>
</dbReference>
<gene>
    <name evidence="2" type="ORF">GWK36_09725</name>
</gene>
<sequence length="346" mass="39746">MERRTQRRIELRIPVELILPDHKQIHAITRDLSWGGALVQLSEPIQVEVKTLMIILPWSKGKSIRAQAQILRREPLDQSDSLIALRFTSLSPRNQNRLERLLQMLLRHDTKAPQESVPLFRDLEVIVSDPEELRQIFMQLIEGRYTATVFESYEVGQSIRLSIVPNLELPDLHLRARVIGVEKVDLKGYNWTELYNLSLLLEHPKRAIRDFINLVLRQISESESGLSTFSTLSRAPDWLCSVAGAINRALDDNDTSSNLTSYLSEETAQQSYLESEFPEVIQRLIAAWGDVEGFDQIFSRLLLDNCNLPNGWPRHVWAELEFLQELHDLAFGLPERRRGPSKGGRA</sequence>
<dbReference type="RefSeq" id="WP_166270971.1">
    <property type="nucleotide sequence ID" value="NZ_CP048029.1"/>
</dbReference>
<dbReference type="KEGG" id="cjap:GWK36_09725"/>
<reference evidence="3" key="1">
    <citation type="submission" date="2020-01" db="EMBL/GenBank/DDBJ databases">
        <title>Caldichromatium gen. nov., sp. nov., a thermophilic purple sulfur bacterium member of the family Chromatiaceae isolated from Nakabusa hot spring, Japan.</title>
        <authorList>
            <person name="Saini M.K."/>
            <person name="Hanada S."/>
            <person name="Tank M."/>
        </authorList>
    </citation>
    <scope>NUCLEOTIDE SEQUENCE [LARGE SCALE GENOMIC DNA]</scope>
    <source>
        <strain evidence="3">No.7</strain>
    </source>
</reference>
<accession>A0A6G7VDU0</accession>
<dbReference type="Proteomes" id="UP000502699">
    <property type="component" value="Chromosome"/>
</dbReference>
<evidence type="ECO:0000313" key="3">
    <source>
        <dbReference type="Proteomes" id="UP000502699"/>
    </source>
</evidence>
<evidence type="ECO:0000313" key="2">
    <source>
        <dbReference type="EMBL" id="QIK38209.1"/>
    </source>
</evidence>
<dbReference type="AlphaFoldDB" id="A0A6G7VDU0"/>
<dbReference type="SUPFAM" id="SSF141371">
    <property type="entry name" value="PilZ domain-like"/>
    <property type="match status" value="1"/>
</dbReference>
<keyword evidence="3" id="KW-1185">Reference proteome</keyword>
<dbReference type="InterPro" id="IPR009875">
    <property type="entry name" value="PilZ_domain"/>
</dbReference>
<dbReference type="Gene3D" id="2.40.10.220">
    <property type="entry name" value="predicted glycosyltransferase like domains"/>
    <property type="match status" value="1"/>
</dbReference>
<dbReference type="EMBL" id="CP048029">
    <property type="protein sequence ID" value="QIK38209.1"/>
    <property type="molecule type" value="Genomic_DNA"/>
</dbReference>